<keyword evidence="1" id="KW-0175">Coiled coil</keyword>
<sequence length="1095" mass="124701">MAFEKITDLSVTPAYGAIKRREISLWVLPGATSVEITSLVGLPWVNIWDASPEFDVSNLWESVDNSRRPFKVDRPEQDHNNFPVSEFVRIYDVKQRETDGLKQKRSIDRLKDRIEESNGLLCFVGRAQKNWDDIHLAQELADGMDIVVLDAEEAAGLSDDCPKILLWWDKGAESFANACKAMIDLGDAPEIVDLKDAPGIRLNSQLLEDVSKYWTFIGKAIGTPPAAINQEAFDAFLNGDHDSWTAYSMRAPYRRRVACEKKPKKPNELAKEPKKVDFIDEVLERARRLEREHLEPTEQFRQILIFCEPGSGITTLLRQLAIKLAEQGFPTLLSKPFPKSFGGRSLENFIIDAQDQWLCYQQDQGNKTGMLPCCLLVDADGETTSGDQGLSRSLQALGRKILLVRALEQPREEIEKKTGTDIYALRSEVQEGELVKLGAHLKAFCEKNALASIPGEDEWHAFHEGLASLGKHSSGMQGDEAISTAPPFLIGIYPFVKERISDNNSLEQYYYRKWAALDSDDLKEIVRILAVAGIYGLSVPLDILRRHPVLDTSVLHAGADKETKRIVDIFVGWSRQGHLTRNNWCLHMRHAVIGLFLSRMIDPSEGDFPFSALLPLLKSLSTKEEDLWFAGTLAYRLGRRFTHYSPPFTLETDTTIQRAARAIFNGIPDFVKESSRTIRHHQGRYHIHVLRACIHALENPEQTTLARDDVVDIARGEFNQAKKLLEMASEIRDEGEPISNVFNTLAMAHFELAEMLGTSSDEGKDKFKEALNHQERAIKNDPSNGHALSQYIDRIIKSIPSLDAMDSDREEALDRLANAESRLIELIKLHEENRWRNIESVEAEKQLGRLVQDQVEAVEKLLGKESVPAIEFSARNPEAILFLEVRKICGGRRLGEVFEIPGLVGQLREKRDRLLELQNRSSRGDSFLYRLFLEDREGRLEFKIRLEILGELKRKDPEQFLPFRQDEAALYCQLDQLDVGFGKFEELRQYRTNNRTQWFWFNERALIEIDADGKGVKVDGKVRSRKMTLEVINAVSGRSRIRGTEIKVKYQPHQQIKDNMKKRELFTAYIRFTLNGLQAVPKKLIQSDMQEMGLS</sequence>
<name>A0A450ZNK1_9GAMM</name>
<dbReference type="InterPro" id="IPR011990">
    <property type="entry name" value="TPR-like_helical_dom_sf"/>
</dbReference>
<feature type="coiled-coil region" evidence="1">
    <location>
        <begin position="802"/>
        <end position="829"/>
    </location>
</feature>
<reference evidence="2" key="1">
    <citation type="submission" date="2019-02" db="EMBL/GenBank/DDBJ databases">
        <authorList>
            <person name="Gruber-Vodicka R. H."/>
            <person name="Seah K. B. B."/>
        </authorList>
    </citation>
    <scope>NUCLEOTIDE SEQUENCE</scope>
    <source>
        <strain evidence="2">BECK_BY1</strain>
    </source>
</reference>
<accession>A0A450ZNK1</accession>
<dbReference type="EMBL" id="CAADFX010000032">
    <property type="protein sequence ID" value="VFK55423.1"/>
    <property type="molecule type" value="Genomic_DNA"/>
</dbReference>
<evidence type="ECO:0000313" key="2">
    <source>
        <dbReference type="EMBL" id="VFK55423.1"/>
    </source>
</evidence>
<dbReference type="AlphaFoldDB" id="A0A450ZNK1"/>
<evidence type="ECO:0000256" key="1">
    <source>
        <dbReference type="SAM" id="Coils"/>
    </source>
</evidence>
<protein>
    <submittedName>
        <fullName evidence="2">Uncharacterized protein</fullName>
    </submittedName>
</protein>
<gene>
    <name evidence="2" type="ORF">BECKTUN1418D_GA0071000_10328</name>
</gene>
<dbReference type="Gene3D" id="1.25.40.10">
    <property type="entry name" value="Tetratricopeptide repeat domain"/>
    <property type="match status" value="1"/>
</dbReference>
<dbReference type="Pfam" id="PF24404">
    <property type="entry name" value="nSTAND_NTPase7"/>
    <property type="match status" value="1"/>
</dbReference>
<proteinExistence type="predicted"/>
<organism evidence="2">
    <name type="scientific">Candidatus Kentrum sp. TUN</name>
    <dbReference type="NCBI Taxonomy" id="2126343"/>
    <lineage>
        <taxon>Bacteria</taxon>
        <taxon>Pseudomonadati</taxon>
        <taxon>Pseudomonadota</taxon>
        <taxon>Gammaproteobacteria</taxon>
        <taxon>Candidatus Kentrum</taxon>
    </lineage>
</organism>